<dbReference type="InterPro" id="IPR006015">
    <property type="entry name" value="Universal_stress_UspA"/>
</dbReference>
<dbReference type="EnsemblPlants" id="Pp3c23_2860V3.2">
    <property type="protein sequence ID" value="Pp3c23_2860V3.2"/>
    <property type="gene ID" value="Pp3c23_2860"/>
</dbReference>
<dbReference type="PANTHER" id="PTHR46100:SF4">
    <property type="entry name" value="USPA DOMAIN-CONTAINING PROTEIN"/>
    <property type="match status" value="1"/>
</dbReference>
<dbReference type="AlphaFoldDB" id="A9SIJ9"/>
<name>A9SIJ9_PHYPA</name>
<reference evidence="2 3" key="2">
    <citation type="journal article" date="2018" name="Plant J.">
        <title>The Physcomitrella patens chromosome-scale assembly reveals moss genome structure and evolution.</title>
        <authorList>
            <person name="Lang D."/>
            <person name="Ullrich K.K."/>
            <person name="Murat F."/>
            <person name="Fuchs J."/>
            <person name="Jenkins J."/>
            <person name="Haas F.B."/>
            <person name="Piednoel M."/>
            <person name="Gundlach H."/>
            <person name="Van Bel M."/>
            <person name="Meyberg R."/>
            <person name="Vives C."/>
            <person name="Morata J."/>
            <person name="Symeonidi A."/>
            <person name="Hiss M."/>
            <person name="Muchero W."/>
            <person name="Kamisugi Y."/>
            <person name="Saleh O."/>
            <person name="Blanc G."/>
            <person name="Decker E.L."/>
            <person name="van Gessel N."/>
            <person name="Grimwood J."/>
            <person name="Hayes R.D."/>
            <person name="Graham S.W."/>
            <person name="Gunter L.E."/>
            <person name="McDaniel S.F."/>
            <person name="Hoernstein S.N.W."/>
            <person name="Larsson A."/>
            <person name="Li F.W."/>
            <person name="Perroud P.F."/>
            <person name="Phillips J."/>
            <person name="Ranjan P."/>
            <person name="Rokshar D.S."/>
            <person name="Rothfels C.J."/>
            <person name="Schneider L."/>
            <person name="Shu S."/>
            <person name="Stevenson D.W."/>
            <person name="Thummler F."/>
            <person name="Tillich M."/>
            <person name="Villarreal Aguilar J.C."/>
            <person name="Widiez T."/>
            <person name="Wong G.K."/>
            <person name="Wymore A."/>
            <person name="Zhang Y."/>
            <person name="Zimmer A.D."/>
            <person name="Quatrano R.S."/>
            <person name="Mayer K.F.X."/>
            <person name="Goodstein D."/>
            <person name="Casacuberta J.M."/>
            <person name="Vandepoele K."/>
            <person name="Reski R."/>
            <person name="Cuming A.C."/>
            <person name="Tuskan G.A."/>
            <person name="Maumus F."/>
            <person name="Salse J."/>
            <person name="Schmutz J."/>
            <person name="Rensing S.A."/>
        </authorList>
    </citation>
    <scope>NUCLEOTIDE SEQUENCE [LARGE SCALE GENOMIC DNA]</scope>
    <source>
        <strain evidence="2 3">cv. Gransden 2004</strain>
    </source>
</reference>
<accession>A9SIJ9</accession>
<dbReference type="Gramene" id="Pp3c23_2860V3.3">
    <property type="protein sequence ID" value="Pp3c23_2860V3.3"/>
    <property type="gene ID" value="Pp3c23_2860"/>
</dbReference>
<dbReference type="GeneID" id="112275619"/>
<dbReference type="SUPFAM" id="SSF52402">
    <property type="entry name" value="Adenine nucleotide alpha hydrolases-like"/>
    <property type="match status" value="1"/>
</dbReference>
<dbReference type="Gene3D" id="3.40.50.620">
    <property type="entry name" value="HUPs"/>
    <property type="match status" value="1"/>
</dbReference>
<dbReference type="RefSeq" id="XP_024361899.1">
    <property type="nucleotide sequence ID" value="XM_024506131.2"/>
</dbReference>
<organism evidence="2 3">
    <name type="scientific">Physcomitrium patens</name>
    <name type="common">Spreading-leaved earth moss</name>
    <name type="synonym">Physcomitrella patens</name>
    <dbReference type="NCBI Taxonomy" id="3218"/>
    <lineage>
        <taxon>Eukaryota</taxon>
        <taxon>Viridiplantae</taxon>
        <taxon>Streptophyta</taxon>
        <taxon>Embryophyta</taxon>
        <taxon>Bryophyta</taxon>
        <taxon>Bryophytina</taxon>
        <taxon>Bryopsida</taxon>
        <taxon>Funariidae</taxon>
        <taxon>Funariales</taxon>
        <taxon>Funariaceae</taxon>
        <taxon>Physcomitrium</taxon>
    </lineage>
</organism>
<gene>
    <name evidence="2" type="primary">LOC112275619</name>
</gene>
<evidence type="ECO:0000313" key="3">
    <source>
        <dbReference type="Proteomes" id="UP000006727"/>
    </source>
</evidence>
<dbReference type="Pfam" id="PF00582">
    <property type="entry name" value="Usp"/>
    <property type="match status" value="1"/>
</dbReference>
<dbReference type="InterPro" id="IPR014729">
    <property type="entry name" value="Rossmann-like_a/b/a_fold"/>
</dbReference>
<evidence type="ECO:0000259" key="1">
    <source>
        <dbReference type="Pfam" id="PF00582"/>
    </source>
</evidence>
<protein>
    <recommendedName>
        <fullName evidence="1">UspA domain-containing protein</fullName>
    </recommendedName>
</protein>
<reference evidence="2" key="3">
    <citation type="submission" date="2020-12" db="UniProtKB">
        <authorList>
            <consortium name="EnsemblPlants"/>
        </authorList>
    </citation>
    <scope>IDENTIFICATION</scope>
</reference>
<evidence type="ECO:0000313" key="2">
    <source>
        <dbReference type="EnsemblPlants" id="Pp3c23_2860V3.3"/>
    </source>
</evidence>
<dbReference type="EnsemblPlants" id="Pp3c23_2860V3.3">
    <property type="protein sequence ID" value="Pp3c23_2860V3.3"/>
    <property type="gene ID" value="Pp3c23_2860"/>
</dbReference>
<feature type="domain" description="UspA" evidence="1">
    <location>
        <begin position="7"/>
        <end position="155"/>
    </location>
</feature>
<dbReference type="PRINTS" id="PR01438">
    <property type="entry name" value="UNVRSLSTRESS"/>
</dbReference>
<dbReference type="eggNOG" id="ENOG502RXMC">
    <property type="taxonomic scope" value="Eukaryota"/>
</dbReference>
<dbReference type="PANTHER" id="PTHR46100">
    <property type="entry name" value="IMP2'P"/>
    <property type="match status" value="1"/>
</dbReference>
<dbReference type="InterPro" id="IPR006016">
    <property type="entry name" value="UspA"/>
</dbReference>
<dbReference type="Proteomes" id="UP000006727">
    <property type="component" value="Chromosome 23"/>
</dbReference>
<reference evidence="2 3" key="1">
    <citation type="journal article" date="2008" name="Science">
        <title>The Physcomitrella genome reveals evolutionary insights into the conquest of land by plants.</title>
        <authorList>
            <person name="Rensing S."/>
            <person name="Lang D."/>
            <person name="Zimmer A."/>
            <person name="Terry A."/>
            <person name="Salamov A."/>
            <person name="Shapiro H."/>
            <person name="Nishiyama T."/>
            <person name="Perroud P.-F."/>
            <person name="Lindquist E."/>
            <person name="Kamisugi Y."/>
            <person name="Tanahashi T."/>
            <person name="Sakakibara K."/>
            <person name="Fujita T."/>
            <person name="Oishi K."/>
            <person name="Shin-I T."/>
            <person name="Kuroki Y."/>
            <person name="Toyoda A."/>
            <person name="Suzuki Y."/>
            <person name="Hashimoto A."/>
            <person name="Yamaguchi K."/>
            <person name="Sugano A."/>
            <person name="Kohara Y."/>
            <person name="Fujiyama A."/>
            <person name="Anterola A."/>
            <person name="Aoki S."/>
            <person name="Ashton N."/>
            <person name="Barbazuk W.B."/>
            <person name="Barker E."/>
            <person name="Bennetzen J."/>
            <person name="Bezanilla M."/>
            <person name="Blankenship R."/>
            <person name="Cho S.H."/>
            <person name="Dutcher S."/>
            <person name="Estelle M."/>
            <person name="Fawcett J.A."/>
            <person name="Gundlach H."/>
            <person name="Hanada K."/>
            <person name="Heyl A."/>
            <person name="Hicks K.A."/>
            <person name="Hugh J."/>
            <person name="Lohr M."/>
            <person name="Mayer K."/>
            <person name="Melkozernov A."/>
            <person name="Murata T."/>
            <person name="Nelson D."/>
            <person name="Pils B."/>
            <person name="Prigge M."/>
            <person name="Reiss B."/>
            <person name="Renner T."/>
            <person name="Rombauts S."/>
            <person name="Rushton P."/>
            <person name="Sanderfoot A."/>
            <person name="Schween G."/>
            <person name="Shiu S.-H."/>
            <person name="Stueber K."/>
            <person name="Theodoulou F.L."/>
            <person name="Tu H."/>
            <person name="Van de Peer Y."/>
            <person name="Verrier P.J."/>
            <person name="Waters E."/>
            <person name="Wood A."/>
            <person name="Yang L."/>
            <person name="Cove D."/>
            <person name="Cuming A."/>
            <person name="Hasebe M."/>
            <person name="Lucas S."/>
            <person name="Mishler D.B."/>
            <person name="Reski R."/>
            <person name="Grigoriev I."/>
            <person name="Quatrano R.S."/>
            <person name="Boore J.L."/>
        </authorList>
    </citation>
    <scope>NUCLEOTIDE SEQUENCE [LARGE SCALE GENOMIC DNA]</scope>
    <source>
        <strain evidence="2 3">cv. Gransden 2004</strain>
    </source>
</reference>
<dbReference type="HOGENOM" id="CLU_049301_9_0_1"/>
<sequence>MNGERYVGVALDYSPRGRYALQWAVDNTLRGNDHLIDVVVNKDGLEAGPAALWEASGTRFIPLAAAESPHNQHAYHLKIDEEVTKTLHEAEAKKIVVVSKLYWVDPKEMICNAIVDVPLDHLIKGCRGHSKLKRSIMGSVSNYVSNNVPCPFTIVILPPS</sequence>
<dbReference type="EMBL" id="ABEU02000023">
    <property type="status" value="NOT_ANNOTATED_CDS"/>
    <property type="molecule type" value="Genomic_DNA"/>
</dbReference>
<proteinExistence type="predicted"/>
<dbReference type="Gramene" id="Pp3c23_2860V3.2">
    <property type="protein sequence ID" value="Pp3c23_2860V3.2"/>
    <property type="gene ID" value="Pp3c23_2860"/>
</dbReference>
<dbReference type="CDD" id="cd23659">
    <property type="entry name" value="USP_At3g01520-like"/>
    <property type="match status" value="1"/>
</dbReference>
<keyword evidence="3" id="KW-1185">Reference proteome</keyword>